<evidence type="ECO:0000313" key="2">
    <source>
        <dbReference type="Proteomes" id="UP001231675"/>
    </source>
</evidence>
<accession>A0ABT9LCX2</accession>
<dbReference type="Proteomes" id="UP001231675">
    <property type="component" value="Unassembled WGS sequence"/>
</dbReference>
<evidence type="ECO:0000313" key="1">
    <source>
        <dbReference type="EMBL" id="MDP9681573.1"/>
    </source>
</evidence>
<keyword evidence="2" id="KW-1185">Reference proteome</keyword>
<protein>
    <submittedName>
        <fullName evidence="1">Uncharacterized protein</fullName>
    </submittedName>
</protein>
<comment type="caution">
    <text evidence="1">The sequence shown here is derived from an EMBL/GenBank/DDBJ whole genome shotgun (WGS) entry which is preliminary data.</text>
</comment>
<name>A0ABT9LCX2_STRGD</name>
<gene>
    <name evidence="1" type="ORF">J2S47_002075</name>
</gene>
<sequence length="38" mass="3502">MPAAACGTACGSGSGAGIRVPALSVSPTSRSTAAVPEL</sequence>
<proteinExistence type="predicted"/>
<organism evidence="1 2">
    <name type="scientific">Streptomyces griseoviridis</name>
    <dbReference type="NCBI Taxonomy" id="45398"/>
    <lineage>
        <taxon>Bacteria</taxon>
        <taxon>Bacillati</taxon>
        <taxon>Actinomycetota</taxon>
        <taxon>Actinomycetes</taxon>
        <taxon>Kitasatosporales</taxon>
        <taxon>Streptomycetaceae</taxon>
        <taxon>Streptomyces</taxon>
    </lineage>
</organism>
<reference evidence="1 2" key="1">
    <citation type="submission" date="2023-07" db="EMBL/GenBank/DDBJ databases">
        <title>Sequencing the genomes of 1000 actinobacteria strains.</title>
        <authorList>
            <person name="Klenk H.-P."/>
        </authorList>
    </citation>
    <scope>NUCLEOTIDE SEQUENCE [LARGE SCALE GENOMIC DNA]</scope>
    <source>
        <strain evidence="1 2">DSM 40229</strain>
    </source>
</reference>
<dbReference type="EMBL" id="JAURUD010000001">
    <property type="protein sequence ID" value="MDP9681573.1"/>
    <property type="molecule type" value="Genomic_DNA"/>
</dbReference>